<name>A0A1F7JAG6_9BACT</name>
<dbReference type="InterPro" id="IPR022865">
    <property type="entry name" value="DNA_ligae_ATP-dep_bac/arc"/>
</dbReference>
<dbReference type="SUPFAM" id="SSF50249">
    <property type="entry name" value="Nucleic acid-binding proteins"/>
    <property type="match status" value="1"/>
</dbReference>
<dbReference type="InterPro" id="IPR012309">
    <property type="entry name" value="DNA_ligase_ATP-dep_C"/>
</dbReference>
<dbReference type="PROSITE" id="PS50160">
    <property type="entry name" value="DNA_LIGASE_A3"/>
    <property type="match status" value="1"/>
</dbReference>
<dbReference type="NCBIfam" id="TIGR00574">
    <property type="entry name" value="dnl1"/>
    <property type="match status" value="1"/>
</dbReference>
<feature type="binding site" evidence="14">
    <location>
        <position position="339"/>
    </location>
    <ligand>
        <name>ATP</name>
        <dbReference type="ChEBI" id="CHEBI:30616"/>
    </ligand>
</feature>
<dbReference type="AlphaFoldDB" id="A0A1F7JAG6"/>
<comment type="catalytic activity">
    <reaction evidence="13 14">
        <text>ATP + (deoxyribonucleotide)n-3'-hydroxyl + 5'-phospho-(deoxyribonucleotide)m = (deoxyribonucleotide)n+m + AMP + diphosphate.</text>
        <dbReference type="EC" id="6.5.1.1"/>
    </reaction>
</comment>
<dbReference type="GO" id="GO:0006273">
    <property type="term" value="P:lagging strand elongation"/>
    <property type="evidence" value="ECO:0007669"/>
    <property type="project" value="TreeGrafter"/>
</dbReference>
<dbReference type="Pfam" id="PF01068">
    <property type="entry name" value="DNA_ligase_A_M"/>
    <property type="match status" value="1"/>
</dbReference>
<evidence type="ECO:0000256" key="10">
    <source>
        <dbReference type="ARBA" id="ARBA00023172"/>
    </source>
</evidence>
<sequence length="596" mass="67305">MIFATLATYFDAIESTSSRLAMTEKIAELFKETTPDEINKVVYMLQGRVTPPYVKADFGLGEKMIIKAVLKALNLNEKSFTKRFKTMGDIGLSTEKFKKEISIFHAHDESVKTIFNQLAALTKTAGTGSYGKKIGILADLVRTLDPLSTRYVVRIPAQTLRLGFSDMTILDALSWMLTGDKRLRKEIEAAYHVRPDLGYIAQMLKKEGLYGIAKIEPEVGTPIIMMRAQRLPSPEDIIEKLKTGIVEPKYDGFRLQCHIKKGHVTLFSRGLDDVTYMYPDVVEGIRKELKAESAIIEGEAIGFDPYSGSFLPFQETVQRKRKYDIDTKAKEIPLKLFVFELLYLNGKSLLHEPLTERIQLLKKHVSHKHDHFSKTILVSDEKTVNSVKDITLHFDEAIAKGLEGIMIKKKEGLYQPGARGWSWIKYKRSYSSKIDDTIDCLVMGFDRGKGKRAGFGIGAFLVGIYSEQSDTYKTVAKIGTGLSDMEWRTLEKRCTHIAASHKPALYDVDKLMSVDVWVQPEIVVEIKADEITRSPTHTAGRVLKSTKTGKALEVETPGFALRFPRLQRFREDKKPEDVTTVKEVSAMYKEQGQASH</sequence>
<dbReference type="STRING" id="1802068.A3B02_00715"/>
<dbReference type="GO" id="GO:0071897">
    <property type="term" value="P:DNA biosynthetic process"/>
    <property type="evidence" value="ECO:0007669"/>
    <property type="project" value="InterPro"/>
</dbReference>
<comment type="caution">
    <text evidence="17">The sequence shown here is derived from an EMBL/GenBank/DDBJ whole genome shotgun (WGS) entry which is preliminary data.</text>
</comment>
<dbReference type="Proteomes" id="UP000178914">
    <property type="component" value="Unassembled WGS sequence"/>
</dbReference>
<evidence type="ECO:0000256" key="7">
    <source>
        <dbReference type="ARBA" id="ARBA00022763"/>
    </source>
</evidence>
<evidence type="ECO:0000256" key="8">
    <source>
        <dbReference type="ARBA" id="ARBA00022840"/>
    </source>
</evidence>
<dbReference type="CDD" id="cd07901">
    <property type="entry name" value="Adenylation_DNA_ligase_Arch_LigB"/>
    <property type="match status" value="1"/>
</dbReference>
<dbReference type="PROSITE" id="PS00333">
    <property type="entry name" value="DNA_LIGASE_A2"/>
    <property type="match status" value="1"/>
</dbReference>
<dbReference type="InterPro" id="IPR016059">
    <property type="entry name" value="DNA_ligase_ATP-dep_CS"/>
</dbReference>
<dbReference type="Gene3D" id="3.30.470.30">
    <property type="entry name" value="DNA ligase/mRNA capping enzyme"/>
    <property type="match status" value="1"/>
</dbReference>
<dbReference type="InterPro" id="IPR012310">
    <property type="entry name" value="DNA_ligase_ATP-dep_cent"/>
</dbReference>
<dbReference type="HAMAP" id="MF_00407">
    <property type="entry name" value="DNA_ligase"/>
    <property type="match status" value="1"/>
</dbReference>
<dbReference type="SUPFAM" id="SSF117018">
    <property type="entry name" value="ATP-dependent DNA ligase DNA-binding domain"/>
    <property type="match status" value="1"/>
</dbReference>
<keyword evidence="2 14" id="KW-0436">Ligase</keyword>
<dbReference type="GO" id="GO:0003910">
    <property type="term" value="F:DNA ligase (ATP) activity"/>
    <property type="evidence" value="ECO:0007669"/>
    <property type="project" value="UniProtKB-UniRule"/>
</dbReference>
<evidence type="ECO:0000256" key="1">
    <source>
        <dbReference type="ARBA" id="ARBA00007572"/>
    </source>
</evidence>
<dbReference type="InterPro" id="IPR036599">
    <property type="entry name" value="DNA_ligase_N_sf"/>
</dbReference>
<organism evidence="17 18">
    <name type="scientific">Candidatus Roizmanbacteria bacterium RIFCSPLOWO2_01_FULL_42_14</name>
    <dbReference type="NCBI Taxonomy" id="1802068"/>
    <lineage>
        <taxon>Bacteria</taxon>
        <taxon>Candidatus Roizmaniibacteriota</taxon>
    </lineage>
</organism>
<dbReference type="GO" id="GO:0046872">
    <property type="term" value="F:metal ion binding"/>
    <property type="evidence" value="ECO:0007669"/>
    <property type="project" value="UniProtKB-KW"/>
</dbReference>
<feature type="active site" description="N6-AMP-lysine intermediate" evidence="14">
    <location>
        <position position="249"/>
    </location>
</feature>
<protein>
    <recommendedName>
        <fullName evidence="14">Probable DNA ligase</fullName>
        <ecNumber evidence="14">6.5.1.1</ecNumber>
    </recommendedName>
    <alternativeName>
        <fullName evidence="14">Polydeoxyribonucleotide synthase [ATP]</fullName>
    </alternativeName>
</protein>
<feature type="binding site" evidence="14">
    <location>
        <position position="254"/>
    </location>
    <ligand>
        <name>ATP</name>
        <dbReference type="ChEBI" id="CHEBI:30616"/>
    </ligand>
</feature>
<comment type="cofactor">
    <cofactor evidence="14">
        <name>Mg(2+)</name>
        <dbReference type="ChEBI" id="CHEBI:18420"/>
    </cofactor>
</comment>
<dbReference type="GO" id="GO:0005524">
    <property type="term" value="F:ATP binding"/>
    <property type="evidence" value="ECO:0007669"/>
    <property type="project" value="UniProtKB-UniRule"/>
</dbReference>
<keyword evidence="9 14" id="KW-0460">Magnesium</keyword>
<dbReference type="PANTHER" id="PTHR45674">
    <property type="entry name" value="DNA LIGASE 1/3 FAMILY MEMBER"/>
    <property type="match status" value="1"/>
</dbReference>
<evidence type="ECO:0000256" key="12">
    <source>
        <dbReference type="ARBA" id="ARBA00023306"/>
    </source>
</evidence>
<feature type="binding site" evidence="14">
    <location>
        <position position="247"/>
    </location>
    <ligand>
        <name>ATP</name>
        <dbReference type="ChEBI" id="CHEBI:30616"/>
    </ligand>
</feature>
<evidence type="ECO:0000313" key="17">
    <source>
        <dbReference type="EMBL" id="OGK52604.1"/>
    </source>
</evidence>
<dbReference type="GO" id="GO:0006310">
    <property type="term" value="P:DNA recombination"/>
    <property type="evidence" value="ECO:0007669"/>
    <property type="project" value="UniProtKB-UniRule"/>
</dbReference>
<keyword evidence="8 14" id="KW-0067">ATP-binding</keyword>
<keyword evidence="5 14" id="KW-0479">Metal-binding</keyword>
<comment type="function">
    <text evidence="14">DNA ligase that seals nicks in double-stranded DNA during DNA replication, DNA recombination and DNA repair.</text>
</comment>
<evidence type="ECO:0000259" key="16">
    <source>
        <dbReference type="PROSITE" id="PS50160"/>
    </source>
</evidence>
<feature type="binding site" evidence="14">
    <location>
        <position position="299"/>
    </location>
    <ligand>
        <name>ATP</name>
        <dbReference type="ChEBI" id="CHEBI:30616"/>
    </ligand>
</feature>
<keyword evidence="4 14" id="KW-0235">DNA replication</keyword>
<dbReference type="Pfam" id="PF04675">
    <property type="entry name" value="DNA_ligase_A_N"/>
    <property type="match status" value="1"/>
</dbReference>
<dbReference type="SUPFAM" id="SSF56091">
    <property type="entry name" value="DNA ligase/mRNA capping enzyme, catalytic domain"/>
    <property type="match status" value="1"/>
</dbReference>
<dbReference type="EC" id="6.5.1.1" evidence="14"/>
<dbReference type="Gene3D" id="1.10.3260.10">
    <property type="entry name" value="DNA ligase, ATP-dependent, N-terminal domain"/>
    <property type="match status" value="1"/>
</dbReference>
<keyword evidence="6 14" id="KW-0547">Nucleotide-binding</keyword>
<dbReference type="GO" id="GO:0051301">
    <property type="term" value="P:cell division"/>
    <property type="evidence" value="ECO:0007669"/>
    <property type="project" value="UniProtKB-KW"/>
</dbReference>
<feature type="binding site" evidence="14">
    <location>
        <position position="419"/>
    </location>
    <ligand>
        <name>ATP</name>
        <dbReference type="ChEBI" id="CHEBI:30616"/>
    </ligand>
</feature>
<evidence type="ECO:0000256" key="9">
    <source>
        <dbReference type="ARBA" id="ARBA00022842"/>
    </source>
</evidence>
<feature type="domain" description="ATP-dependent DNA ligase family profile" evidence="16">
    <location>
        <begin position="327"/>
        <end position="466"/>
    </location>
</feature>
<evidence type="ECO:0000256" key="14">
    <source>
        <dbReference type="HAMAP-Rule" id="MF_00407"/>
    </source>
</evidence>
<evidence type="ECO:0000313" key="18">
    <source>
        <dbReference type="Proteomes" id="UP000178914"/>
    </source>
</evidence>
<evidence type="ECO:0000256" key="15">
    <source>
        <dbReference type="RuleBase" id="RU004196"/>
    </source>
</evidence>
<dbReference type="Pfam" id="PF04679">
    <property type="entry name" value="DNA_ligase_A_C"/>
    <property type="match status" value="1"/>
</dbReference>
<evidence type="ECO:0000256" key="11">
    <source>
        <dbReference type="ARBA" id="ARBA00023204"/>
    </source>
</evidence>
<dbReference type="GO" id="GO:0006281">
    <property type="term" value="P:DNA repair"/>
    <property type="evidence" value="ECO:0007669"/>
    <property type="project" value="UniProtKB-UniRule"/>
</dbReference>
<dbReference type="Gene3D" id="2.40.50.140">
    <property type="entry name" value="Nucleic acid-binding proteins"/>
    <property type="match status" value="1"/>
</dbReference>
<evidence type="ECO:0000256" key="3">
    <source>
        <dbReference type="ARBA" id="ARBA00022618"/>
    </source>
</evidence>
<evidence type="ECO:0000256" key="2">
    <source>
        <dbReference type="ARBA" id="ARBA00022598"/>
    </source>
</evidence>
<dbReference type="PANTHER" id="PTHR45674:SF4">
    <property type="entry name" value="DNA LIGASE 1"/>
    <property type="match status" value="1"/>
</dbReference>
<evidence type="ECO:0000256" key="13">
    <source>
        <dbReference type="ARBA" id="ARBA00034003"/>
    </source>
</evidence>
<accession>A0A1F7JAG6</accession>
<dbReference type="GO" id="GO:0003677">
    <property type="term" value="F:DNA binding"/>
    <property type="evidence" value="ECO:0007669"/>
    <property type="project" value="InterPro"/>
</dbReference>
<feature type="binding site" evidence="14">
    <location>
        <position position="425"/>
    </location>
    <ligand>
        <name>ATP</name>
        <dbReference type="ChEBI" id="CHEBI:30616"/>
    </ligand>
</feature>
<evidence type="ECO:0000256" key="4">
    <source>
        <dbReference type="ARBA" id="ARBA00022705"/>
    </source>
</evidence>
<dbReference type="InterPro" id="IPR000977">
    <property type="entry name" value="DNA_ligase_ATP-dep"/>
</dbReference>
<reference evidence="17 18" key="1">
    <citation type="journal article" date="2016" name="Nat. Commun.">
        <title>Thousands of microbial genomes shed light on interconnected biogeochemical processes in an aquifer system.</title>
        <authorList>
            <person name="Anantharaman K."/>
            <person name="Brown C.T."/>
            <person name="Hug L.A."/>
            <person name="Sharon I."/>
            <person name="Castelle C.J."/>
            <person name="Probst A.J."/>
            <person name="Thomas B.C."/>
            <person name="Singh A."/>
            <person name="Wilkins M.J."/>
            <person name="Karaoz U."/>
            <person name="Brodie E.L."/>
            <person name="Williams K.H."/>
            <person name="Hubbard S.S."/>
            <person name="Banfield J.F."/>
        </authorList>
    </citation>
    <scope>NUCLEOTIDE SEQUENCE [LARGE SCALE GENOMIC DNA]</scope>
</reference>
<dbReference type="EMBL" id="MGAS01000003">
    <property type="protein sequence ID" value="OGK52604.1"/>
    <property type="molecule type" value="Genomic_DNA"/>
</dbReference>
<proteinExistence type="inferred from homology"/>
<keyword evidence="10 14" id="KW-0233">DNA recombination</keyword>
<comment type="similarity">
    <text evidence="1 14 15">Belongs to the ATP-dependent DNA ligase family.</text>
</comment>
<evidence type="ECO:0000256" key="5">
    <source>
        <dbReference type="ARBA" id="ARBA00022723"/>
    </source>
</evidence>
<keyword evidence="7 14" id="KW-0227">DNA damage</keyword>
<dbReference type="InterPro" id="IPR050191">
    <property type="entry name" value="ATP-dep_DNA_ligase"/>
</dbReference>
<evidence type="ECO:0000256" key="6">
    <source>
        <dbReference type="ARBA" id="ARBA00022741"/>
    </source>
</evidence>
<gene>
    <name evidence="14" type="primary">lig</name>
    <name evidence="17" type="ORF">A3B02_00715</name>
</gene>
<feature type="binding site" evidence="14">
    <location>
        <position position="269"/>
    </location>
    <ligand>
        <name>ATP</name>
        <dbReference type="ChEBI" id="CHEBI:30616"/>
    </ligand>
</feature>
<dbReference type="InterPro" id="IPR012340">
    <property type="entry name" value="NA-bd_OB-fold"/>
</dbReference>
<dbReference type="InterPro" id="IPR012308">
    <property type="entry name" value="DNA_ligase_ATP-dep_N"/>
</dbReference>
<keyword evidence="12 14" id="KW-0131">Cell cycle</keyword>
<keyword evidence="3 14" id="KW-0132">Cell division</keyword>
<keyword evidence="11 14" id="KW-0234">DNA repair</keyword>